<dbReference type="InterPro" id="IPR013785">
    <property type="entry name" value="Aldolase_TIM"/>
</dbReference>
<dbReference type="InterPro" id="IPR058240">
    <property type="entry name" value="rSAM_sf"/>
</dbReference>
<dbReference type="EMBL" id="LR798288">
    <property type="protein sequence ID" value="CAB5221561.1"/>
    <property type="molecule type" value="Genomic_DNA"/>
</dbReference>
<evidence type="ECO:0000256" key="4">
    <source>
        <dbReference type="ARBA" id="ARBA00023014"/>
    </source>
</evidence>
<protein>
    <submittedName>
        <fullName evidence="6">COG0535 Predicted Fe-S oxidoreductases</fullName>
    </submittedName>
</protein>
<dbReference type="PANTHER" id="PTHR11228">
    <property type="entry name" value="RADICAL SAM DOMAIN PROTEIN"/>
    <property type="match status" value="1"/>
</dbReference>
<dbReference type="InterPro" id="IPR007197">
    <property type="entry name" value="rSAM"/>
</dbReference>
<dbReference type="Gene3D" id="3.20.20.70">
    <property type="entry name" value="Aldolase class I"/>
    <property type="match status" value="1"/>
</dbReference>
<accession>A0A6J7WU94</accession>
<dbReference type="GO" id="GO:0003824">
    <property type="term" value="F:catalytic activity"/>
    <property type="evidence" value="ECO:0007669"/>
    <property type="project" value="InterPro"/>
</dbReference>
<dbReference type="PANTHER" id="PTHR11228:SF7">
    <property type="entry name" value="PQQA PEPTIDE CYCLASE"/>
    <property type="match status" value="1"/>
</dbReference>
<dbReference type="SFLD" id="SFLDG01067">
    <property type="entry name" value="SPASM/twitch_domain_containing"/>
    <property type="match status" value="1"/>
</dbReference>
<dbReference type="GO" id="GO:0051536">
    <property type="term" value="F:iron-sulfur cluster binding"/>
    <property type="evidence" value="ECO:0007669"/>
    <property type="project" value="UniProtKB-KW"/>
</dbReference>
<evidence type="ECO:0000259" key="5">
    <source>
        <dbReference type="Pfam" id="PF04055"/>
    </source>
</evidence>
<feature type="domain" description="Radical SAM core" evidence="5">
    <location>
        <begin position="13"/>
        <end position="172"/>
    </location>
</feature>
<reference evidence="6" key="1">
    <citation type="submission" date="2020-05" db="EMBL/GenBank/DDBJ databases">
        <authorList>
            <person name="Chiriac C."/>
            <person name="Salcher M."/>
            <person name="Ghai R."/>
            <person name="Kavagutti S V."/>
        </authorList>
    </citation>
    <scope>NUCLEOTIDE SEQUENCE</scope>
</reference>
<keyword evidence="2" id="KW-0479">Metal-binding</keyword>
<dbReference type="CDD" id="cd01335">
    <property type="entry name" value="Radical_SAM"/>
    <property type="match status" value="1"/>
</dbReference>
<dbReference type="Pfam" id="PF04055">
    <property type="entry name" value="Radical_SAM"/>
    <property type="match status" value="1"/>
</dbReference>
<name>A0A6J7WU94_9CAUD</name>
<dbReference type="SFLD" id="SFLDS00029">
    <property type="entry name" value="Radical_SAM"/>
    <property type="match status" value="1"/>
</dbReference>
<sequence length="342" mass="39527">MYGYRDIKTVHLEVTEKCQAGCAMCGRHSDVGDLNHHLTETELTLEDCKKIFPVSFVKQLRRMYMCGNFGDPIFAKETLEIFEYFRDNNLAMDLAMYTNGGARNEEWWKNLAALDVKVIFAIDGLEDTNHIYRQNVNWKRVMTSAKTYIAAGGNAVWHYLVFKHNEHQIEDARSLSIEMGFADFQPKKSSRFTLQSQTFKHLSIPSKKEYINDKVLIRNDIKEKYGSYDRYLDQTEISCMVKQQKNVYVSATGHVFPCCWLGYEPFDDKIEDPKSAQIFDLIKDFDYIDAKKHGIDGVIESGFFDGIEKSWSLDSTTAGKLKTCAKTCSKQHNFFKNQFDIT</sequence>
<dbReference type="SUPFAM" id="SSF102114">
    <property type="entry name" value="Radical SAM enzymes"/>
    <property type="match status" value="1"/>
</dbReference>
<gene>
    <name evidence="6" type="ORF">UFOVP247_197</name>
</gene>
<keyword evidence="3" id="KW-0408">Iron</keyword>
<evidence type="ECO:0000313" key="6">
    <source>
        <dbReference type="EMBL" id="CAB5221561.1"/>
    </source>
</evidence>
<organism evidence="6">
    <name type="scientific">uncultured Caudovirales phage</name>
    <dbReference type="NCBI Taxonomy" id="2100421"/>
    <lineage>
        <taxon>Viruses</taxon>
        <taxon>Duplodnaviria</taxon>
        <taxon>Heunggongvirae</taxon>
        <taxon>Uroviricota</taxon>
        <taxon>Caudoviricetes</taxon>
        <taxon>Peduoviridae</taxon>
        <taxon>Maltschvirus</taxon>
        <taxon>Maltschvirus maltsch</taxon>
    </lineage>
</organism>
<proteinExistence type="predicted"/>
<evidence type="ECO:0000256" key="2">
    <source>
        <dbReference type="ARBA" id="ARBA00022723"/>
    </source>
</evidence>
<dbReference type="InterPro" id="IPR050377">
    <property type="entry name" value="Radical_SAM_PqqE_MftC-like"/>
</dbReference>
<keyword evidence="1" id="KW-0949">S-adenosyl-L-methionine</keyword>
<dbReference type="GO" id="GO:0046872">
    <property type="term" value="F:metal ion binding"/>
    <property type="evidence" value="ECO:0007669"/>
    <property type="project" value="UniProtKB-KW"/>
</dbReference>
<keyword evidence="4" id="KW-0411">Iron-sulfur</keyword>
<evidence type="ECO:0000256" key="3">
    <source>
        <dbReference type="ARBA" id="ARBA00023004"/>
    </source>
</evidence>
<evidence type="ECO:0000256" key="1">
    <source>
        <dbReference type="ARBA" id="ARBA00022691"/>
    </source>
</evidence>